<dbReference type="InterPro" id="IPR050765">
    <property type="entry name" value="Riboflavin_Biosynth_HTPR"/>
</dbReference>
<reference evidence="3" key="1">
    <citation type="submission" date="2018-12" db="EMBL/GenBank/DDBJ databases">
        <title>Complete genome sequence of Paenibacillus sp. MBLB1234.</title>
        <authorList>
            <person name="Nam Y.-D."/>
            <person name="Kang J."/>
            <person name="Chung W.-H."/>
            <person name="Park Y.S."/>
        </authorList>
    </citation>
    <scope>NUCLEOTIDE SEQUENCE [LARGE SCALE GENOMIC DNA]</scope>
    <source>
        <strain evidence="3">MBLB1234</strain>
    </source>
</reference>
<dbReference type="PANTHER" id="PTHR38011">
    <property type="entry name" value="DIHYDROFOLATE REDUCTASE FAMILY PROTEIN (AFU_ORTHOLOGUE AFUA_8G06820)"/>
    <property type="match status" value="1"/>
</dbReference>
<dbReference type="KEGG" id="plut:EI981_12785"/>
<accession>A0A3S9UYD5</accession>
<dbReference type="Proteomes" id="UP000270678">
    <property type="component" value="Chromosome"/>
</dbReference>
<dbReference type="GO" id="GO:0009231">
    <property type="term" value="P:riboflavin biosynthetic process"/>
    <property type="evidence" value="ECO:0007669"/>
    <property type="project" value="InterPro"/>
</dbReference>
<dbReference type="InterPro" id="IPR024072">
    <property type="entry name" value="DHFR-like_dom_sf"/>
</dbReference>
<sequence>MGKIIMQQFVSLDGVMQAPGDPNEYEYGGWQMPYVGEEHLELIVEQAHAVEALLLGRKTYEGFAASWPSATGMRGLADRMNQMAKFVMSRSLSQAEWNTSIILGEAAEEAVKLKQQLSGDLLVVGSGDLAQTLMKHKLIDEYRLWVHPVILGYGQRLFREGNERASMCLIDVKTLKSGVVIYTYEPEK</sequence>
<evidence type="ECO:0000313" key="2">
    <source>
        <dbReference type="EMBL" id="AZS15251.1"/>
    </source>
</evidence>
<dbReference type="Gene3D" id="3.40.430.10">
    <property type="entry name" value="Dihydrofolate Reductase, subunit A"/>
    <property type="match status" value="1"/>
</dbReference>
<dbReference type="InterPro" id="IPR002734">
    <property type="entry name" value="RibDG_C"/>
</dbReference>
<name>A0A3S9UYD5_9BACL</name>
<dbReference type="AlphaFoldDB" id="A0A3S9UYD5"/>
<proteinExistence type="predicted"/>
<organism evidence="2 3">
    <name type="scientific">Paenibacillus lutimineralis</name>
    <dbReference type="NCBI Taxonomy" id="2707005"/>
    <lineage>
        <taxon>Bacteria</taxon>
        <taxon>Bacillati</taxon>
        <taxon>Bacillota</taxon>
        <taxon>Bacilli</taxon>
        <taxon>Bacillales</taxon>
        <taxon>Paenibacillaceae</taxon>
        <taxon>Paenibacillus</taxon>
    </lineage>
</organism>
<evidence type="ECO:0000313" key="3">
    <source>
        <dbReference type="Proteomes" id="UP000270678"/>
    </source>
</evidence>
<dbReference type="Pfam" id="PF01872">
    <property type="entry name" value="RibD_C"/>
    <property type="match status" value="1"/>
</dbReference>
<dbReference type="PANTHER" id="PTHR38011:SF11">
    <property type="entry name" value="2,5-DIAMINO-6-RIBOSYLAMINO-4(3H)-PYRIMIDINONE 5'-PHOSPHATE REDUCTASE"/>
    <property type="match status" value="1"/>
</dbReference>
<dbReference type="GO" id="GO:0008703">
    <property type="term" value="F:5-amino-6-(5-phosphoribosylamino)uracil reductase activity"/>
    <property type="evidence" value="ECO:0007669"/>
    <property type="project" value="InterPro"/>
</dbReference>
<dbReference type="SUPFAM" id="SSF53597">
    <property type="entry name" value="Dihydrofolate reductase-like"/>
    <property type="match status" value="1"/>
</dbReference>
<evidence type="ECO:0000259" key="1">
    <source>
        <dbReference type="Pfam" id="PF01872"/>
    </source>
</evidence>
<dbReference type="RefSeq" id="WP_126998683.1">
    <property type="nucleotide sequence ID" value="NZ_CP034346.1"/>
</dbReference>
<dbReference type="EMBL" id="CP034346">
    <property type="protein sequence ID" value="AZS15251.1"/>
    <property type="molecule type" value="Genomic_DNA"/>
</dbReference>
<protein>
    <submittedName>
        <fullName evidence="2">Dihydrofolate reductase</fullName>
    </submittedName>
</protein>
<keyword evidence="3" id="KW-1185">Reference proteome</keyword>
<feature type="domain" description="Bacterial bifunctional deaminase-reductase C-terminal" evidence="1">
    <location>
        <begin position="3"/>
        <end position="180"/>
    </location>
</feature>
<dbReference type="OrthoDB" id="195113at2"/>
<gene>
    <name evidence="2" type="ORF">EI981_12785</name>
</gene>